<proteinExistence type="predicted"/>
<evidence type="ECO:0000259" key="1">
    <source>
        <dbReference type="Pfam" id="PF01261"/>
    </source>
</evidence>
<gene>
    <name evidence="2" type="ORF">HMPREF9470_00594</name>
</gene>
<accession>A0A0J9BF92</accession>
<dbReference type="SUPFAM" id="SSF51658">
    <property type="entry name" value="Xylose isomerase-like"/>
    <property type="match status" value="1"/>
</dbReference>
<dbReference type="Gene3D" id="3.20.20.150">
    <property type="entry name" value="Divalent-metal-dependent TIM barrel enzymes"/>
    <property type="match status" value="1"/>
</dbReference>
<evidence type="ECO:0000313" key="3">
    <source>
        <dbReference type="Proteomes" id="UP000037392"/>
    </source>
</evidence>
<comment type="caution">
    <text evidence="2">The sequence shown here is derived from an EMBL/GenBank/DDBJ whole genome shotgun (WGS) entry which is preliminary data.</text>
</comment>
<organism evidence="2 3">
    <name type="scientific">[Clostridium] citroniae WAL-19142</name>
    <dbReference type="NCBI Taxonomy" id="742734"/>
    <lineage>
        <taxon>Bacteria</taxon>
        <taxon>Bacillati</taxon>
        <taxon>Bacillota</taxon>
        <taxon>Clostridia</taxon>
        <taxon>Lachnospirales</taxon>
        <taxon>Lachnospiraceae</taxon>
        <taxon>Enterocloster</taxon>
    </lineage>
</organism>
<name>A0A0J9BF92_9FIRM</name>
<dbReference type="AlphaFoldDB" id="A0A0J9BF92"/>
<dbReference type="EMBL" id="ADLK01000056">
    <property type="protein sequence ID" value="KMW11307.1"/>
    <property type="molecule type" value="Genomic_DNA"/>
</dbReference>
<dbReference type="OrthoDB" id="9801426at2"/>
<feature type="domain" description="Xylose isomerase-like TIM barrel" evidence="1">
    <location>
        <begin position="38"/>
        <end position="266"/>
    </location>
</feature>
<dbReference type="Proteomes" id="UP000037392">
    <property type="component" value="Unassembled WGS sequence"/>
</dbReference>
<dbReference type="Pfam" id="PF01261">
    <property type="entry name" value="AP_endonuc_2"/>
    <property type="match status" value="1"/>
</dbReference>
<reference evidence="2 3" key="1">
    <citation type="submission" date="2011-04" db="EMBL/GenBank/DDBJ databases">
        <title>The Genome Sequence of Clostridium citroniae WAL-19142.</title>
        <authorList>
            <consortium name="The Broad Institute Genome Sequencing Platform"/>
            <person name="Earl A."/>
            <person name="Ward D."/>
            <person name="Feldgarden M."/>
            <person name="Gevers D."/>
            <person name="Warren Y.A."/>
            <person name="Tyrrell K.L."/>
            <person name="Citron D.M."/>
            <person name="Goldstein E.J."/>
            <person name="Daigneault M."/>
            <person name="Allen-Vercoe E."/>
            <person name="Young S.K."/>
            <person name="Zeng Q."/>
            <person name="Gargeya S."/>
            <person name="Fitzgerald M."/>
            <person name="Haas B."/>
            <person name="Abouelleil A."/>
            <person name="Alvarado L."/>
            <person name="Arachchi H.M."/>
            <person name="Berlin A."/>
            <person name="Brown A."/>
            <person name="Chapman S.B."/>
            <person name="Chen Z."/>
            <person name="Dunbar C."/>
            <person name="Freedman E."/>
            <person name="Gearin G."/>
            <person name="Gellesch M."/>
            <person name="Goldberg J."/>
            <person name="Griggs A."/>
            <person name="Gujja S."/>
            <person name="Heilman E.R."/>
            <person name="Heiman D."/>
            <person name="Howarth C."/>
            <person name="Larson L."/>
            <person name="Lui A."/>
            <person name="MacDonald P.J."/>
            <person name="Mehta T."/>
            <person name="Montmayeur A."/>
            <person name="Murphy C."/>
            <person name="Neiman D."/>
            <person name="Pearson M."/>
            <person name="Priest M."/>
            <person name="Roberts A."/>
            <person name="Saif S."/>
            <person name="Shea T."/>
            <person name="Shenoy N."/>
            <person name="Sisk P."/>
            <person name="Stolte C."/>
            <person name="Sykes S."/>
            <person name="White J."/>
            <person name="Yandava C."/>
            <person name="Wortman J."/>
            <person name="Nusbaum C."/>
            <person name="Birren B."/>
        </authorList>
    </citation>
    <scope>NUCLEOTIDE SEQUENCE [LARGE SCALE GENOMIC DNA]</scope>
    <source>
        <strain evidence="2 3">WAL-19142</strain>
    </source>
</reference>
<protein>
    <recommendedName>
        <fullName evidence="1">Xylose isomerase-like TIM barrel domain-containing protein</fullName>
    </recommendedName>
</protein>
<sequence>MKFSGRMNSFMFKGNYDLFQTIDAYRNLEGITHLEFNYPEHVDGYDLDEIREHMGGLGVNGVALRFRGNEFAEGEFTGTREDVSRRSVQLCKDAADACEALGGSVITIWLGFDGFDYPFQVDYEKNWDKIVRAFREVADYAGGKGLKVSIEYKPCEPRAFSMIDGIGLTLQMIDEVDRPNIGVTLDFCHMLMKRENPAYSLALAARKNKLYGLHMNDGYGELDNGLIFASVSMPQALEFVYYLKKYNYDEVVFFDSFPIREEAQQEVSANIKAFKALSNAIDSYGMDRIEEVIKEQDGIKAQKLVLDMFSK</sequence>
<dbReference type="PATRIC" id="fig|742734.4.peg.633"/>
<dbReference type="PANTHER" id="PTHR12110">
    <property type="entry name" value="HYDROXYPYRUVATE ISOMERASE"/>
    <property type="match status" value="1"/>
</dbReference>
<dbReference type="InterPro" id="IPR050312">
    <property type="entry name" value="IolE/XylAMocC-like"/>
</dbReference>
<dbReference type="InterPro" id="IPR036237">
    <property type="entry name" value="Xyl_isomerase-like_sf"/>
</dbReference>
<evidence type="ECO:0000313" key="2">
    <source>
        <dbReference type="EMBL" id="KMW11307.1"/>
    </source>
</evidence>
<dbReference type="InterPro" id="IPR013022">
    <property type="entry name" value="Xyl_isomerase-like_TIM-brl"/>
</dbReference>